<name>A0A1V9RGA4_9LACO</name>
<dbReference type="Proteomes" id="UP000192575">
    <property type="component" value="Unassembled WGS sequence"/>
</dbReference>
<reference evidence="1 2" key="1">
    <citation type="submission" date="2017-03" db="EMBL/GenBank/DDBJ databases">
        <title>Phylogenomics and comparative genomics of Lactobacillus salivarius, a mammalian gut commensal.</title>
        <authorList>
            <person name="Harris H.M."/>
        </authorList>
    </citation>
    <scope>NUCLEOTIDE SEQUENCE [LARGE SCALE GENOMIC DNA]</scope>
    <source>
        <strain evidence="1 2">JCM 1047</strain>
    </source>
</reference>
<protein>
    <submittedName>
        <fullName evidence="1">Uncharacterized protein</fullName>
    </submittedName>
</protein>
<dbReference type="AlphaFoldDB" id="A0A1V9RGA4"/>
<sequence length="61" mass="7217">MKGLVKVNTPELVEELKKKEGVQYFEGGLYRNYEVKAKYTARNEELLLPKKYQILIVERND</sequence>
<evidence type="ECO:0000313" key="1">
    <source>
        <dbReference type="EMBL" id="OQQ92008.1"/>
    </source>
</evidence>
<evidence type="ECO:0000313" key="2">
    <source>
        <dbReference type="Proteomes" id="UP000192575"/>
    </source>
</evidence>
<dbReference type="RefSeq" id="WP_081533616.1">
    <property type="nucleotide sequence ID" value="NZ_NBEF01000009.1"/>
</dbReference>
<organism evidence="1 2">
    <name type="scientific">Ligilactobacillus salivarius</name>
    <dbReference type="NCBI Taxonomy" id="1624"/>
    <lineage>
        <taxon>Bacteria</taxon>
        <taxon>Bacillati</taxon>
        <taxon>Bacillota</taxon>
        <taxon>Bacilli</taxon>
        <taxon>Lactobacillales</taxon>
        <taxon>Lactobacillaceae</taxon>
        <taxon>Ligilactobacillus</taxon>
    </lineage>
</organism>
<comment type="caution">
    <text evidence="1">The sequence shown here is derived from an EMBL/GenBank/DDBJ whole genome shotgun (WGS) entry which is preliminary data.</text>
</comment>
<accession>A0A1V9RGA4</accession>
<gene>
    <name evidence="1" type="ORF">B6U56_01430</name>
</gene>
<dbReference type="EMBL" id="NBEF01000009">
    <property type="protein sequence ID" value="OQQ92008.1"/>
    <property type="molecule type" value="Genomic_DNA"/>
</dbReference>
<proteinExistence type="predicted"/>